<organism evidence="1 2">
    <name type="scientific">Erwinia phage AH04</name>
    <dbReference type="NCBI Taxonomy" id="2869569"/>
    <lineage>
        <taxon>Viruses</taxon>
        <taxon>Duplodnaviria</taxon>
        <taxon>Heunggongvirae</taxon>
        <taxon>Uroviricota</taxon>
        <taxon>Caudoviricetes</taxon>
        <taxon>Chimalliviridae</taxon>
        <taxon>Meadowvirus</taxon>
        <taxon>Meadowvirus AH04</taxon>
    </lineage>
</organism>
<name>A0AAE8BQ07_9CAUD</name>
<gene>
    <name evidence="1" type="primary">9</name>
    <name evidence="1" type="ORF">AH04_9</name>
</gene>
<dbReference type="EMBL" id="MZ501267">
    <property type="protein sequence ID" value="QZA70499.1"/>
    <property type="molecule type" value="Genomic_DNA"/>
</dbReference>
<evidence type="ECO:0000313" key="1">
    <source>
        <dbReference type="EMBL" id="QZA70499.1"/>
    </source>
</evidence>
<dbReference type="Proteomes" id="UP000827517">
    <property type="component" value="Segment"/>
</dbReference>
<sequence>MNTELKKFLDFILNPENRFDINNYIASRKINDNNLTLTCGYLNGAAWILGVAFDQLIKVRFNYFEHSCGFYVNIDGTELTSTVSKFVLDHFFTNGVLLGHPDQPSTLRPVKDMNYYIWEAVVIDVQTLCFLKLISDDLYREAANISKETVEGNFFSDELKERACKVEFEVSKYRKELDAHYGNEDKARI</sequence>
<protein>
    <submittedName>
        <fullName evidence="1">Uncharacterized protein</fullName>
    </submittedName>
</protein>
<accession>A0AAE8BQ07</accession>
<proteinExistence type="predicted"/>
<keyword evidence="2" id="KW-1185">Reference proteome</keyword>
<reference evidence="1" key="1">
    <citation type="submission" date="2021-07" db="EMBL/GenBank/DDBJ databases">
        <authorList>
            <person name="Roth S.J."/>
            <person name="Krukonis G.P."/>
            <person name="Delesalle V.A."/>
        </authorList>
    </citation>
    <scope>NUCLEOTIDE SEQUENCE</scope>
</reference>
<dbReference type="GeneID" id="77943903"/>
<dbReference type="RefSeq" id="YP_010667764.1">
    <property type="nucleotide sequence ID" value="NC_070952.1"/>
</dbReference>
<evidence type="ECO:0000313" key="2">
    <source>
        <dbReference type="Proteomes" id="UP000827517"/>
    </source>
</evidence>
<dbReference type="KEGG" id="vg:77943903"/>